<sequence length="183" mass="20025">MIMRADARRNYERLLAEAEALISELGTDAPLEEIARRAELGIGTLYRHFPTREALLEALLRERFDGLRALAEELMNGPDAFESLAEWLRRFILGAGVYRGLAASMVDAIQDESSSLHASCLSMREAAAELLVRAQGAGAVRAEVTPVDVLVMANAVAWAMDRAPGDGEAGERRLSMVLRGMRV</sequence>
<dbReference type="PANTHER" id="PTHR30055:SF234">
    <property type="entry name" value="HTH-TYPE TRANSCRIPTIONAL REGULATOR BETI"/>
    <property type="match status" value="1"/>
</dbReference>
<accession>A0A939PBM0</accession>
<reference evidence="6" key="1">
    <citation type="submission" date="2021-03" db="EMBL/GenBank/DDBJ databases">
        <authorList>
            <person name="Kanchanasin P."/>
            <person name="Saeng-In P."/>
            <person name="Phongsopitanun W."/>
            <person name="Yuki M."/>
            <person name="Kudo T."/>
            <person name="Ohkuma M."/>
            <person name="Tanasupawat S."/>
        </authorList>
    </citation>
    <scope>NUCLEOTIDE SEQUENCE</scope>
    <source>
        <strain evidence="6">GKU 128</strain>
    </source>
</reference>
<keyword evidence="7" id="KW-1185">Reference proteome</keyword>
<evidence type="ECO:0000313" key="7">
    <source>
        <dbReference type="Proteomes" id="UP000669179"/>
    </source>
</evidence>
<proteinExistence type="predicted"/>
<dbReference type="PROSITE" id="PS50977">
    <property type="entry name" value="HTH_TETR_2"/>
    <property type="match status" value="1"/>
</dbReference>
<evidence type="ECO:0000259" key="5">
    <source>
        <dbReference type="PROSITE" id="PS50977"/>
    </source>
</evidence>
<gene>
    <name evidence="6" type="ORF">J4573_21240</name>
</gene>
<dbReference type="PANTHER" id="PTHR30055">
    <property type="entry name" value="HTH-TYPE TRANSCRIPTIONAL REGULATOR RUTR"/>
    <property type="match status" value="1"/>
</dbReference>
<comment type="caution">
    <text evidence="6">The sequence shown here is derived from an EMBL/GenBank/DDBJ whole genome shotgun (WGS) entry which is preliminary data.</text>
</comment>
<keyword evidence="2 4" id="KW-0238">DNA-binding</keyword>
<protein>
    <submittedName>
        <fullName evidence="6">TetR/AcrR family transcriptional regulator</fullName>
    </submittedName>
</protein>
<keyword evidence="1" id="KW-0805">Transcription regulation</keyword>
<dbReference type="InterPro" id="IPR049445">
    <property type="entry name" value="TetR_SbtR-like_C"/>
</dbReference>
<dbReference type="SUPFAM" id="SSF48498">
    <property type="entry name" value="Tetracyclin repressor-like, C-terminal domain"/>
    <property type="match status" value="1"/>
</dbReference>
<name>A0A939PBM0_9ACTN</name>
<dbReference type="Gene3D" id="1.10.357.10">
    <property type="entry name" value="Tetracycline Repressor, domain 2"/>
    <property type="match status" value="1"/>
</dbReference>
<keyword evidence="3" id="KW-0804">Transcription</keyword>
<dbReference type="GO" id="GO:0003700">
    <property type="term" value="F:DNA-binding transcription factor activity"/>
    <property type="evidence" value="ECO:0007669"/>
    <property type="project" value="TreeGrafter"/>
</dbReference>
<dbReference type="SUPFAM" id="SSF46689">
    <property type="entry name" value="Homeodomain-like"/>
    <property type="match status" value="1"/>
</dbReference>
<dbReference type="InterPro" id="IPR050109">
    <property type="entry name" value="HTH-type_TetR-like_transc_reg"/>
</dbReference>
<dbReference type="PRINTS" id="PR00455">
    <property type="entry name" value="HTHTETR"/>
</dbReference>
<dbReference type="EMBL" id="JAGEOJ010000008">
    <property type="protein sequence ID" value="MBO2449640.1"/>
    <property type="molecule type" value="Genomic_DNA"/>
</dbReference>
<dbReference type="GO" id="GO:0000976">
    <property type="term" value="F:transcription cis-regulatory region binding"/>
    <property type="evidence" value="ECO:0007669"/>
    <property type="project" value="TreeGrafter"/>
</dbReference>
<evidence type="ECO:0000256" key="1">
    <source>
        <dbReference type="ARBA" id="ARBA00023015"/>
    </source>
</evidence>
<dbReference type="InterPro" id="IPR001647">
    <property type="entry name" value="HTH_TetR"/>
</dbReference>
<dbReference type="Proteomes" id="UP000669179">
    <property type="component" value="Unassembled WGS sequence"/>
</dbReference>
<dbReference type="AlphaFoldDB" id="A0A939PBM0"/>
<dbReference type="InterPro" id="IPR009057">
    <property type="entry name" value="Homeodomain-like_sf"/>
</dbReference>
<dbReference type="InterPro" id="IPR036271">
    <property type="entry name" value="Tet_transcr_reg_TetR-rel_C_sf"/>
</dbReference>
<evidence type="ECO:0000256" key="3">
    <source>
        <dbReference type="ARBA" id="ARBA00023163"/>
    </source>
</evidence>
<dbReference type="Pfam" id="PF00440">
    <property type="entry name" value="TetR_N"/>
    <property type="match status" value="1"/>
</dbReference>
<feature type="domain" description="HTH tetR-type" evidence="5">
    <location>
        <begin position="8"/>
        <end position="67"/>
    </location>
</feature>
<dbReference type="Pfam" id="PF21597">
    <property type="entry name" value="TetR_C_43"/>
    <property type="match status" value="1"/>
</dbReference>
<evidence type="ECO:0000256" key="2">
    <source>
        <dbReference type="ARBA" id="ARBA00023125"/>
    </source>
</evidence>
<organism evidence="6 7">
    <name type="scientific">Actinomadura barringtoniae</name>
    <dbReference type="NCBI Taxonomy" id="1427535"/>
    <lineage>
        <taxon>Bacteria</taxon>
        <taxon>Bacillati</taxon>
        <taxon>Actinomycetota</taxon>
        <taxon>Actinomycetes</taxon>
        <taxon>Streptosporangiales</taxon>
        <taxon>Thermomonosporaceae</taxon>
        <taxon>Actinomadura</taxon>
    </lineage>
</organism>
<evidence type="ECO:0000313" key="6">
    <source>
        <dbReference type="EMBL" id="MBO2449640.1"/>
    </source>
</evidence>
<evidence type="ECO:0000256" key="4">
    <source>
        <dbReference type="PROSITE-ProRule" id="PRU00335"/>
    </source>
</evidence>
<feature type="DNA-binding region" description="H-T-H motif" evidence="4">
    <location>
        <begin position="30"/>
        <end position="49"/>
    </location>
</feature>